<protein>
    <recommendedName>
        <fullName evidence="3">CCHC-type domain-containing protein</fullName>
    </recommendedName>
</protein>
<dbReference type="InterPro" id="IPR001878">
    <property type="entry name" value="Znf_CCHC"/>
</dbReference>
<comment type="caution">
    <text evidence="4">The sequence shown here is derived from an EMBL/GenBank/DDBJ whole genome shotgun (WGS) entry which is preliminary data.</text>
</comment>
<organism evidence="4 5">
    <name type="scientific">Lolium multiflorum</name>
    <name type="common">Italian ryegrass</name>
    <name type="synonym">Lolium perenne subsp. multiflorum</name>
    <dbReference type="NCBI Taxonomy" id="4521"/>
    <lineage>
        <taxon>Eukaryota</taxon>
        <taxon>Viridiplantae</taxon>
        <taxon>Streptophyta</taxon>
        <taxon>Embryophyta</taxon>
        <taxon>Tracheophyta</taxon>
        <taxon>Spermatophyta</taxon>
        <taxon>Magnoliopsida</taxon>
        <taxon>Liliopsida</taxon>
        <taxon>Poales</taxon>
        <taxon>Poaceae</taxon>
        <taxon>BOP clade</taxon>
        <taxon>Pooideae</taxon>
        <taxon>Poodae</taxon>
        <taxon>Poeae</taxon>
        <taxon>Poeae Chloroplast Group 2 (Poeae type)</taxon>
        <taxon>Loliodinae</taxon>
        <taxon>Loliinae</taxon>
        <taxon>Lolium</taxon>
    </lineage>
</organism>
<name>A0AAD8VSZ9_LOLMU</name>
<reference evidence="4" key="1">
    <citation type="submission" date="2023-07" db="EMBL/GenBank/DDBJ databases">
        <title>A chromosome-level genome assembly of Lolium multiflorum.</title>
        <authorList>
            <person name="Chen Y."/>
            <person name="Copetti D."/>
            <person name="Kolliker R."/>
            <person name="Studer B."/>
        </authorList>
    </citation>
    <scope>NUCLEOTIDE SEQUENCE</scope>
    <source>
        <strain evidence="4">02402/16</strain>
        <tissue evidence="4">Leaf</tissue>
    </source>
</reference>
<gene>
    <name evidence="4" type="ORF">QYE76_021330</name>
</gene>
<dbReference type="EMBL" id="JAUUTY010000006">
    <property type="protein sequence ID" value="KAK1615813.1"/>
    <property type="molecule type" value="Genomic_DNA"/>
</dbReference>
<feature type="region of interest" description="Disordered" evidence="2">
    <location>
        <begin position="153"/>
        <end position="173"/>
    </location>
</feature>
<dbReference type="GO" id="GO:0008270">
    <property type="term" value="F:zinc ion binding"/>
    <property type="evidence" value="ECO:0007669"/>
    <property type="project" value="UniProtKB-KW"/>
</dbReference>
<evidence type="ECO:0000313" key="4">
    <source>
        <dbReference type="EMBL" id="KAK1615813.1"/>
    </source>
</evidence>
<proteinExistence type="predicted"/>
<feature type="compositionally biased region" description="Basic and acidic residues" evidence="2">
    <location>
        <begin position="54"/>
        <end position="66"/>
    </location>
</feature>
<dbReference type="GO" id="GO:0003676">
    <property type="term" value="F:nucleic acid binding"/>
    <property type="evidence" value="ECO:0007669"/>
    <property type="project" value="InterPro"/>
</dbReference>
<dbReference type="SMART" id="SM00343">
    <property type="entry name" value="ZnF_C2HC"/>
    <property type="match status" value="1"/>
</dbReference>
<keyword evidence="1" id="KW-0862">Zinc</keyword>
<accession>A0AAD8VSZ9</accession>
<dbReference type="AlphaFoldDB" id="A0AAD8VSZ9"/>
<feature type="domain" description="CCHC-type" evidence="3">
    <location>
        <begin position="110"/>
        <end position="125"/>
    </location>
</feature>
<dbReference type="PROSITE" id="PS50158">
    <property type="entry name" value="ZF_CCHC"/>
    <property type="match status" value="1"/>
</dbReference>
<evidence type="ECO:0000313" key="5">
    <source>
        <dbReference type="Proteomes" id="UP001231189"/>
    </source>
</evidence>
<feature type="compositionally biased region" description="Low complexity" evidence="2">
    <location>
        <begin position="153"/>
        <end position="163"/>
    </location>
</feature>
<evidence type="ECO:0000259" key="3">
    <source>
        <dbReference type="PROSITE" id="PS50158"/>
    </source>
</evidence>
<dbReference type="Proteomes" id="UP001231189">
    <property type="component" value="Unassembled WGS sequence"/>
</dbReference>
<keyword evidence="1" id="KW-0863">Zinc-finger</keyword>
<sequence length="271" mass="29082">MDSSASHPPGFSHRLGLEGSPAPASPESSRRYDHVSGLGLSSASSWESVAPRQVVREHAPPEVRPRAKDRLGWELPKPSKGRLWSRRIEVRNEAGASGWGASAPEMSGLCFRCFLPGHRKRDCTNAEVAGERKAGKANRARCEAAFSAPSASTAPTLVTAPSSTSPPPPAASRLPPMEAWPPLAVEQPSVVVREGSLEEVAGQPLLCVVRRTAAMCDLERRLRFAMVASIGGRRPAVSCEQVLVALRWRGVPEGTVSVHAFAPEDFLVVFE</sequence>
<keyword evidence="5" id="KW-1185">Reference proteome</keyword>
<evidence type="ECO:0000256" key="1">
    <source>
        <dbReference type="PROSITE-ProRule" id="PRU00047"/>
    </source>
</evidence>
<keyword evidence="1" id="KW-0479">Metal-binding</keyword>
<evidence type="ECO:0000256" key="2">
    <source>
        <dbReference type="SAM" id="MobiDB-lite"/>
    </source>
</evidence>
<feature type="region of interest" description="Disordered" evidence="2">
    <location>
        <begin position="1"/>
        <end position="66"/>
    </location>
</feature>